<organism evidence="10 11">
    <name type="scientific">Aspergillus fumigatus (strain CBS 144.89 / FGSC A1163 / CEA10)</name>
    <name type="common">Neosartorya fumigata</name>
    <dbReference type="NCBI Taxonomy" id="451804"/>
    <lineage>
        <taxon>Eukaryota</taxon>
        <taxon>Fungi</taxon>
        <taxon>Dikarya</taxon>
        <taxon>Ascomycota</taxon>
        <taxon>Pezizomycotina</taxon>
        <taxon>Eurotiomycetes</taxon>
        <taxon>Eurotiomycetidae</taxon>
        <taxon>Eurotiales</taxon>
        <taxon>Aspergillaceae</taxon>
        <taxon>Aspergillus</taxon>
        <taxon>Aspergillus subgen. Fumigati</taxon>
    </lineage>
</organism>
<evidence type="ECO:0000256" key="3">
    <source>
        <dbReference type="ARBA" id="ARBA00022679"/>
    </source>
</evidence>
<dbReference type="InterPro" id="IPR000719">
    <property type="entry name" value="Prot_kinase_dom"/>
</dbReference>
<dbReference type="OrthoDB" id="5979581at2759"/>
<dbReference type="InterPro" id="IPR011009">
    <property type="entry name" value="Kinase-like_dom_sf"/>
</dbReference>
<dbReference type="GO" id="GO:0005634">
    <property type="term" value="C:nucleus"/>
    <property type="evidence" value="ECO:0007669"/>
    <property type="project" value="TreeGrafter"/>
</dbReference>
<evidence type="ECO:0000256" key="8">
    <source>
        <dbReference type="ARBA" id="ARBA00048679"/>
    </source>
</evidence>
<dbReference type="AlphaFoldDB" id="B0YDI7"/>
<feature type="domain" description="Protein kinase" evidence="9">
    <location>
        <begin position="53"/>
        <end position="342"/>
    </location>
</feature>
<dbReference type="EC" id="2.7.11.1" evidence="1"/>
<dbReference type="SMART" id="SM00220">
    <property type="entry name" value="S_TKc"/>
    <property type="match status" value="1"/>
</dbReference>
<proteinExistence type="predicted"/>
<evidence type="ECO:0000256" key="1">
    <source>
        <dbReference type="ARBA" id="ARBA00012513"/>
    </source>
</evidence>
<dbReference type="HOGENOM" id="CLU_000288_81_1_1"/>
<dbReference type="Pfam" id="PF00069">
    <property type="entry name" value="Pkinase"/>
    <property type="match status" value="1"/>
</dbReference>
<evidence type="ECO:0000256" key="2">
    <source>
        <dbReference type="ARBA" id="ARBA00022527"/>
    </source>
</evidence>
<dbReference type="Gene3D" id="1.10.510.10">
    <property type="entry name" value="Transferase(Phosphotransferase) domain 1"/>
    <property type="match status" value="1"/>
</dbReference>
<gene>
    <name evidence="10" type="ORF">AFUB_095720</name>
</gene>
<evidence type="ECO:0000313" key="10">
    <source>
        <dbReference type="EMBL" id="EDP47721.1"/>
    </source>
</evidence>
<keyword evidence="5 10" id="KW-0418">Kinase</keyword>
<dbReference type="PANTHER" id="PTHR47634">
    <property type="entry name" value="PROTEIN KINASE DOMAIN-CONTAINING PROTEIN-RELATED"/>
    <property type="match status" value="1"/>
</dbReference>
<evidence type="ECO:0000256" key="6">
    <source>
        <dbReference type="ARBA" id="ARBA00022840"/>
    </source>
</evidence>
<dbReference type="InterPro" id="IPR051334">
    <property type="entry name" value="SRPK"/>
</dbReference>
<accession>B0YDI7</accession>
<dbReference type="GO" id="GO:0004674">
    <property type="term" value="F:protein serine/threonine kinase activity"/>
    <property type="evidence" value="ECO:0007669"/>
    <property type="project" value="UniProtKB-KW"/>
</dbReference>
<evidence type="ECO:0000256" key="4">
    <source>
        <dbReference type="ARBA" id="ARBA00022741"/>
    </source>
</evidence>
<keyword evidence="6" id="KW-0067">ATP-binding</keyword>
<dbReference type="PhylomeDB" id="B0YDI7"/>
<dbReference type="PROSITE" id="PS50011">
    <property type="entry name" value="PROTEIN_KINASE_DOM"/>
    <property type="match status" value="1"/>
</dbReference>
<reference evidence="10 11" key="1">
    <citation type="journal article" date="2008" name="PLoS Genet.">
        <title>Genomic islands in the pathogenic filamentous fungus Aspergillus fumigatus.</title>
        <authorList>
            <person name="Fedorova N.D."/>
            <person name="Khaldi N."/>
            <person name="Joardar V.S."/>
            <person name="Maiti R."/>
            <person name="Amedeo P."/>
            <person name="Anderson M.J."/>
            <person name="Crabtree J."/>
            <person name="Silva J.C."/>
            <person name="Badger J.H."/>
            <person name="Albarraq A."/>
            <person name="Angiuoli S."/>
            <person name="Bussey H."/>
            <person name="Bowyer P."/>
            <person name="Cotty P.J."/>
            <person name="Dyer P.S."/>
            <person name="Egan A."/>
            <person name="Galens K."/>
            <person name="Fraser-Liggett C.M."/>
            <person name="Haas B.J."/>
            <person name="Inman J.M."/>
            <person name="Kent R."/>
            <person name="Lemieux S."/>
            <person name="Malavazi I."/>
            <person name="Orvis J."/>
            <person name="Roemer T."/>
            <person name="Ronning C.M."/>
            <person name="Sundaram J.P."/>
            <person name="Sutton G."/>
            <person name="Turner G."/>
            <person name="Venter J.C."/>
            <person name="White O.R."/>
            <person name="Whitty B.R."/>
            <person name="Youngman P."/>
            <person name="Wolfe K.H."/>
            <person name="Goldman G.H."/>
            <person name="Wortman J.R."/>
            <person name="Jiang B."/>
            <person name="Denning D.W."/>
            <person name="Nierman W.C."/>
        </authorList>
    </citation>
    <scope>NUCLEOTIDE SEQUENCE [LARGE SCALE GENOMIC DNA]</scope>
    <source>
        <strain evidence="11">CBS 144.89 / FGSC A1163 / CEA10</strain>
    </source>
</reference>
<dbReference type="PANTHER" id="PTHR47634:SF9">
    <property type="entry name" value="PROTEIN KINASE DOMAIN-CONTAINING PROTEIN-RELATED"/>
    <property type="match status" value="1"/>
</dbReference>
<dbReference type="GO" id="GO:0000245">
    <property type="term" value="P:spliceosomal complex assembly"/>
    <property type="evidence" value="ECO:0007669"/>
    <property type="project" value="TreeGrafter"/>
</dbReference>
<evidence type="ECO:0000313" key="11">
    <source>
        <dbReference type="Proteomes" id="UP000001699"/>
    </source>
</evidence>
<dbReference type="CDD" id="cd05118">
    <property type="entry name" value="STKc_CMGC"/>
    <property type="match status" value="1"/>
</dbReference>
<dbReference type="GO" id="GO:0005524">
    <property type="term" value="F:ATP binding"/>
    <property type="evidence" value="ECO:0007669"/>
    <property type="project" value="UniProtKB-KW"/>
</dbReference>
<dbReference type="VEuPathDB" id="FungiDB:AFUB_095720"/>
<dbReference type="SUPFAM" id="SSF56112">
    <property type="entry name" value="Protein kinase-like (PK-like)"/>
    <property type="match status" value="1"/>
</dbReference>
<evidence type="ECO:0000256" key="7">
    <source>
        <dbReference type="ARBA" id="ARBA00047899"/>
    </source>
</evidence>
<evidence type="ECO:0000259" key="9">
    <source>
        <dbReference type="PROSITE" id="PS50011"/>
    </source>
</evidence>
<comment type="catalytic activity">
    <reaction evidence="8">
        <text>L-seryl-[protein] + ATP = O-phospho-L-seryl-[protein] + ADP + H(+)</text>
        <dbReference type="Rhea" id="RHEA:17989"/>
        <dbReference type="Rhea" id="RHEA-COMP:9863"/>
        <dbReference type="Rhea" id="RHEA-COMP:11604"/>
        <dbReference type="ChEBI" id="CHEBI:15378"/>
        <dbReference type="ChEBI" id="CHEBI:29999"/>
        <dbReference type="ChEBI" id="CHEBI:30616"/>
        <dbReference type="ChEBI" id="CHEBI:83421"/>
        <dbReference type="ChEBI" id="CHEBI:456216"/>
        <dbReference type="EC" id="2.7.11.1"/>
    </reaction>
</comment>
<keyword evidence="2" id="KW-0723">Serine/threonine-protein kinase</keyword>
<dbReference type="Proteomes" id="UP000001699">
    <property type="component" value="Unassembled WGS sequence"/>
</dbReference>
<dbReference type="EMBL" id="DS499602">
    <property type="protein sequence ID" value="EDP47721.1"/>
    <property type="molecule type" value="Genomic_DNA"/>
</dbReference>
<dbReference type="GO" id="GO:0005737">
    <property type="term" value="C:cytoplasm"/>
    <property type="evidence" value="ECO:0007669"/>
    <property type="project" value="TreeGrafter"/>
</dbReference>
<dbReference type="Gene3D" id="3.30.200.20">
    <property type="entry name" value="Phosphorylase Kinase, domain 1"/>
    <property type="match status" value="1"/>
</dbReference>
<keyword evidence="4" id="KW-0547">Nucleotide-binding</keyword>
<protein>
    <recommendedName>
        <fullName evidence="1">non-specific serine/threonine protein kinase</fullName>
        <ecNumber evidence="1">2.7.11.1</ecNumber>
    </recommendedName>
</protein>
<comment type="catalytic activity">
    <reaction evidence="7">
        <text>L-threonyl-[protein] + ATP = O-phospho-L-threonyl-[protein] + ADP + H(+)</text>
        <dbReference type="Rhea" id="RHEA:46608"/>
        <dbReference type="Rhea" id="RHEA-COMP:11060"/>
        <dbReference type="Rhea" id="RHEA-COMP:11605"/>
        <dbReference type="ChEBI" id="CHEBI:15378"/>
        <dbReference type="ChEBI" id="CHEBI:30013"/>
        <dbReference type="ChEBI" id="CHEBI:30616"/>
        <dbReference type="ChEBI" id="CHEBI:61977"/>
        <dbReference type="ChEBI" id="CHEBI:456216"/>
        <dbReference type="EC" id="2.7.11.1"/>
    </reaction>
</comment>
<keyword evidence="11" id="KW-1185">Reference proteome</keyword>
<name>B0YDI7_ASPFC</name>
<evidence type="ECO:0000256" key="5">
    <source>
        <dbReference type="ARBA" id="ARBA00022777"/>
    </source>
</evidence>
<dbReference type="GO" id="GO:0050684">
    <property type="term" value="P:regulation of mRNA processing"/>
    <property type="evidence" value="ECO:0007669"/>
    <property type="project" value="TreeGrafter"/>
</dbReference>
<keyword evidence="3" id="KW-0808">Transferase</keyword>
<sequence>MNNVRRRRLSSRECSTVAHIIHTETPIEEETLPHYKAEHYYPVRIGNVYHARYKVAGKLGYRAYSTTWLCRDLQANNYTVLKVSTSLPDYPTAADRELRVYKHLAKIDSSHPGRSLIRELYDSFDLHGPGGTHRCLVLQLMNVTLLKMMRMNPRLFDLPLLRMTIKRLLLALDFLHTEAEVIHTDLMSNNLMLSLEDSSMLADFTTAETENPSPQKLINQSYIIYYSQNFRRPTGGRNYGLPVLCDLGEARIGKTQASGPFVQPHIYRAPEVIFEMTWGSAIDIWNLAGLIWDLFEGQHLFGDIFDAKGGHDPFRHLALMVALIGPPPTEFVRCSETTEAVL</sequence>